<dbReference type="InterPro" id="IPR004045">
    <property type="entry name" value="Glutathione_S-Trfase_N"/>
</dbReference>
<evidence type="ECO:0008006" key="5">
    <source>
        <dbReference type="Google" id="ProtNLM"/>
    </source>
</evidence>
<sequence length="210" mass="24706">MSDIVVHYFDLYGRAEVIRILLHYVGVPFTDHRVQFSEWPEVKVSGLAEFGQLPVVDIDGLRLAQTRSIVRYLCQKYNLYTSNPQDIYWIESLCDLIDDMQMYIANFFWTKDEEGLKKTFSDKIPDWLQKIEARLERNNAGQGFFVGDHPTNADFFVFSFLYNYILVESPDIFDLNAPKVKQWMTRLIESSQSLKTYLETRVPSSYYYKG</sequence>
<dbReference type="InterPro" id="IPR036249">
    <property type="entry name" value="Thioredoxin-like_sf"/>
</dbReference>
<dbReference type="InterPro" id="IPR010987">
    <property type="entry name" value="Glutathione-S-Trfase_C-like"/>
</dbReference>
<feature type="domain" description="GST C-terminal" evidence="2">
    <location>
        <begin position="83"/>
        <end position="206"/>
    </location>
</feature>
<keyword evidence="4" id="KW-1185">Reference proteome</keyword>
<dbReference type="PANTHER" id="PTHR11571">
    <property type="entry name" value="GLUTATHIONE S-TRANSFERASE"/>
    <property type="match status" value="1"/>
</dbReference>
<feature type="domain" description="GST N-terminal" evidence="1">
    <location>
        <begin position="2"/>
        <end position="81"/>
    </location>
</feature>
<dbReference type="SUPFAM" id="SSF52833">
    <property type="entry name" value="Thioredoxin-like"/>
    <property type="match status" value="1"/>
</dbReference>
<organism evidence="3 4">
    <name type="scientific">Blepharisma stoltei</name>
    <dbReference type="NCBI Taxonomy" id="1481888"/>
    <lineage>
        <taxon>Eukaryota</taxon>
        <taxon>Sar</taxon>
        <taxon>Alveolata</taxon>
        <taxon>Ciliophora</taxon>
        <taxon>Postciliodesmatophora</taxon>
        <taxon>Heterotrichea</taxon>
        <taxon>Heterotrichida</taxon>
        <taxon>Blepharismidae</taxon>
        <taxon>Blepharisma</taxon>
    </lineage>
</organism>
<dbReference type="GO" id="GO:0004364">
    <property type="term" value="F:glutathione transferase activity"/>
    <property type="evidence" value="ECO:0007669"/>
    <property type="project" value="TreeGrafter"/>
</dbReference>
<dbReference type="CDD" id="cd03039">
    <property type="entry name" value="GST_N_Sigma_like"/>
    <property type="match status" value="1"/>
</dbReference>
<dbReference type="SUPFAM" id="SSF47616">
    <property type="entry name" value="GST C-terminal domain-like"/>
    <property type="match status" value="1"/>
</dbReference>
<name>A0AAU9J678_9CILI</name>
<dbReference type="Gene3D" id="1.20.1050.130">
    <property type="match status" value="1"/>
</dbReference>
<dbReference type="EMBL" id="CAJZBQ010000027">
    <property type="protein sequence ID" value="CAG9320785.1"/>
    <property type="molecule type" value="Genomic_DNA"/>
</dbReference>
<dbReference type="SFLD" id="SFLDS00019">
    <property type="entry name" value="Glutathione_Transferase_(cytos"/>
    <property type="match status" value="1"/>
</dbReference>
<dbReference type="PROSITE" id="PS50405">
    <property type="entry name" value="GST_CTER"/>
    <property type="match status" value="1"/>
</dbReference>
<accession>A0AAU9J678</accession>
<dbReference type="PROSITE" id="PS50404">
    <property type="entry name" value="GST_NTER"/>
    <property type="match status" value="1"/>
</dbReference>
<dbReference type="CDD" id="cd03192">
    <property type="entry name" value="GST_C_Sigma_like"/>
    <property type="match status" value="1"/>
</dbReference>
<dbReference type="Proteomes" id="UP001162131">
    <property type="component" value="Unassembled WGS sequence"/>
</dbReference>
<proteinExistence type="predicted"/>
<evidence type="ECO:0000313" key="4">
    <source>
        <dbReference type="Proteomes" id="UP001162131"/>
    </source>
</evidence>
<dbReference type="SFLD" id="SFLDG01205">
    <property type="entry name" value="AMPS.1"/>
    <property type="match status" value="1"/>
</dbReference>
<evidence type="ECO:0000313" key="3">
    <source>
        <dbReference type="EMBL" id="CAG9320785.1"/>
    </source>
</evidence>
<reference evidence="3" key="1">
    <citation type="submission" date="2021-09" db="EMBL/GenBank/DDBJ databases">
        <authorList>
            <consortium name="AG Swart"/>
            <person name="Singh M."/>
            <person name="Singh A."/>
            <person name="Seah K."/>
            <person name="Emmerich C."/>
        </authorList>
    </citation>
    <scope>NUCLEOTIDE SEQUENCE</scope>
    <source>
        <strain evidence="3">ATCC30299</strain>
    </source>
</reference>
<dbReference type="Pfam" id="PF02798">
    <property type="entry name" value="GST_N"/>
    <property type="match status" value="1"/>
</dbReference>
<dbReference type="InterPro" id="IPR036282">
    <property type="entry name" value="Glutathione-S-Trfase_C_sf"/>
</dbReference>
<dbReference type="InterPro" id="IPR040079">
    <property type="entry name" value="Glutathione_S-Trfase"/>
</dbReference>
<protein>
    <recommendedName>
        <fullName evidence="5">Glutathione S-transferase</fullName>
    </recommendedName>
</protein>
<evidence type="ECO:0000259" key="1">
    <source>
        <dbReference type="PROSITE" id="PS50404"/>
    </source>
</evidence>
<evidence type="ECO:0000259" key="2">
    <source>
        <dbReference type="PROSITE" id="PS50405"/>
    </source>
</evidence>
<dbReference type="GO" id="GO:0006749">
    <property type="term" value="P:glutathione metabolic process"/>
    <property type="evidence" value="ECO:0007669"/>
    <property type="project" value="TreeGrafter"/>
</dbReference>
<dbReference type="InterPro" id="IPR050213">
    <property type="entry name" value="GST_superfamily"/>
</dbReference>
<gene>
    <name evidence="3" type="ORF">BSTOLATCC_MIC27365</name>
</gene>
<comment type="caution">
    <text evidence="3">The sequence shown here is derived from an EMBL/GenBank/DDBJ whole genome shotgun (WGS) entry which is preliminary data.</text>
</comment>
<dbReference type="SFLD" id="SFLDG00363">
    <property type="entry name" value="AMPS_(cytGST):_Alpha-__Mu-__Pi"/>
    <property type="match status" value="1"/>
</dbReference>
<dbReference type="Pfam" id="PF14497">
    <property type="entry name" value="GST_C_3"/>
    <property type="match status" value="1"/>
</dbReference>
<dbReference type="AlphaFoldDB" id="A0AAU9J678"/>
<dbReference type="InterPro" id="IPR004046">
    <property type="entry name" value="GST_C"/>
</dbReference>